<gene>
    <name evidence="4" type="ORF">MNEG_10884</name>
</gene>
<reference evidence="4 5" key="1">
    <citation type="journal article" date="2013" name="BMC Genomics">
        <title>Reconstruction of the lipid metabolism for the microalga Monoraphidium neglectum from its genome sequence reveals characteristics suitable for biofuel production.</title>
        <authorList>
            <person name="Bogen C."/>
            <person name="Al-Dilaimi A."/>
            <person name="Albersmeier A."/>
            <person name="Wichmann J."/>
            <person name="Grundmann M."/>
            <person name="Rupp O."/>
            <person name="Lauersen K.J."/>
            <person name="Blifernez-Klassen O."/>
            <person name="Kalinowski J."/>
            <person name="Goesmann A."/>
            <person name="Mussgnug J.H."/>
            <person name="Kruse O."/>
        </authorList>
    </citation>
    <scope>NUCLEOTIDE SEQUENCE [LARGE SCALE GENOMIC DNA]</scope>
    <source>
        <strain evidence="4 5">SAG 48.87</strain>
    </source>
</reference>
<dbReference type="GO" id="GO:0032259">
    <property type="term" value="P:methylation"/>
    <property type="evidence" value="ECO:0007669"/>
    <property type="project" value="UniProtKB-KW"/>
</dbReference>
<accession>A0A0D2KN20</accession>
<dbReference type="Gene3D" id="3.40.50.150">
    <property type="entry name" value="Vaccinia Virus protein VP39"/>
    <property type="match status" value="1"/>
</dbReference>
<dbReference type="EMBL" id="KK102719">
    <property type="protein sequence ID" value="KIY97078.1"/>
    <property type="molecule type" value="Genomic_DNA"/>
</dbReference>
<keyword evidence="3" id="KW-0808">Transferase</keyword>
<comment type="similarity">
    <text evidence="1">Belongs to the UPF0677 family.</text>
</comment>
<dbReference type="InterPro" id="IPR007213">
    <property type="entry name" value="Ppm1/Ppm2/Tcmp"/>
</dbReference>
<dbReference type="KEGG" id="mng:MNEG_10884"/>
<evidence type="ECO:0000313" key="4">
    <source>
        <dbReference type="EMBL" id="KIY97078.1"/>
    </source>
</evidence>
<proteinExistence type="inferred from homology"/>
<evidence type="ECO:0000313" key="5">
    <source>
        <dbReference type="Proteomes" id="UP000054498"/>
    </source>
</evidence>
<dbReference type="SUPFAM" id="SSF53335">
    <property type="entry name" value="S-adenosyl-L-methionine-dependent methyltransferases"/>
    <property type="match status" value="1"/>
</dbReference>
<dbReference type="Pfam" id="PF04072">
    <property type="entry name" value="LCM"/>
    <property type="match status" value="1"/>
</dbReference>
<dbReference type="PANTHER" id="PTHR43619:SF2">
    <property type="entry name" value="S-ADENOSYL-L-METHIONINE-DEPENDENT METHYLTRANSFERASES SUPERFAMILY PROTEIN"/>
    <property type="match status" value="1"/>
</dbReference>
<organism evidence="4 5">
    <name type="scientific">Monoraphidium neglectum</name>
    <dbReference type="NCBI Taxonomy" id="145388"/>
    <lineage>
        <taxon>Eukaryota</taxon>
        <taxon>Viridiplantae</taxon>
        <taxon>Chlorophyta</taxon>
        <taxon>core chlorophytes</taxon>
        <taxon>Chlorophyceae</taxon>
        <taxon>CS clade</taxon>
        <taxon>Sphaeropleales</taxon>
        <taxon>Selenastraceae</taxon>
        <taxon>Monoraphidium</taxon>
    </lineage>
</organism>
<keyword evidence="5" id="KW-1185">Reference proteome</keyword>
<dbReference type="NCBIfam" id="TIGR00027">
    <property type="entry name" value="mthyl_TIGR00027"/>
    <property type="match status" value="1"/>
</dbReference>
<dbReference type="InterPro" id="IPR011610">
    <property type="entry name" value="SAM_mthyl_Trfase_ML2640-like"/>
</dbReference>
<evidence type="ECO:0000256" key="2">
    <source>
        <dbReference type="ARBA" id="ARBA00022603"/>
    </source>
</evidence>
<name>A0A0D2KN20_9CHLO</name>
<keyword evidence="2" id="KW-0489">Methyltransferase</keyword>
<dbReference type="STRING" id="145388.A0A0D2KN20"/>
<evidence type="ECO:0000256" key="1">
    <source>
        <dbReference type="ARBA" id="ARBA00008138"/>
    </source>
</evidence>
<dbReference type="PANTHER" id="PTHR43619">
    <property type="entry name" value="S-ADENOSYL-L-METHIONINE-DEPENDENT METHYLTRANSFERASE YKTD-RELATED"/>
    <property type="match status" value="1"/>
</dbReference>
<protein>
    <recommendedName>
        <fullName evidence="6">S-adenosyl-L-methionine-dependent methyltransferase</fullName>
    </recommendedName>
</protein>
<evidence type="ECO:0008006" key="6">
    <source>
        <dbReference type="Google" id="ProtNLM"/>
    </source>
</evidence>
<dbReference type="Proteomes" id="UP000054498">
    <property type="component" value="Unassembled WGS sequence"/>
</dbReference>
<evidence type="ECO:0000256" key="3">
    <source>
        <dbReference type="ARBA" id="ARBA00022679"/>
    </source>
</evidence>
<dbReference type="GeneID" id="25728091"/>
<dbReference type="GO" id="GO:0008168">
    <property type="term" value="F:methyltransferase activity"/>
    <property type="evidence" value="ECO:0007669"/>
    <property type="project" value="UniProtKB-KW"/>
</dbReference>
<dbReference type="AlphaFoldDB" id="A0A0D2KN20"/>
<dbReference type="InterPro" id="IPR029063">
    <property type="entry name" value="SAM-dependent_MTases_sf"/>
</dbReference>
<dbReference type="RefSeq" id="XP_013896098.1">
    <property type="nucleotide sequence ID" value="XM_014040644.1"/>
</dbReference>
<sequence>MSARARFFDARLASALAAGAAQQVVVLAAGYDSSAYRFKGGFLAAKFFEVDLPRVSEAKRALVAATLPPGAAAGAAFVSADLSSPRQLRGALLPEGFDPSKPTVWLAQGLMMYLPAAAIAALLRELRALSAPGSRLVFDAPDAAAVSSGGGLQGARLGFEVTKAATDLVGETVFSSVDLSPQGADALAAAFGYRCVDLVGYGAEGGRSFGRLTRCVEWAVDA</sequence>